<dbReference type="GO" id="GO:0046872">
    <property type="term" value="F:metal ion binding"/>
    <property type="evidence" value="ECO:0007669"/>
    <property type="project" value="UniProtKB-KW"/>
</dbReference>
<keyword evidence="6" id="KW-0342">GTP-binding</keyword>
<evidence type="ECO:0000256" key="4">
    <source>
        <dbReference type="ARBA" id="ARBA00022741"/>
    </source>
</evidence>
<evidence type="ECO:0000313" key="9">
    <source>
        <dbReference type="EMBL" id="OIQ80141.1"/>
    </source>
</evidence>
<keyword evidence="2 9" id="KW-0808">Transferase</keyword>
<feature type="domain" description="MobA-like NTP transferase" evidence="8">
    <location>
        <begin position="5"/>
        <end position="157"/>
    </location>
</feature>
<dbReference type="AlphaFoldDB" id="A0A1J5QW66"/>
<dbReference type="InterPro" id="IPR025877">
    <property type="entry name" value="MobA-like_NTP_Trfase"/>
</dbReference>
<dbReference type="NCBIfam" id="TIGR02665">
    <property type="entry name" value="molyb_mobA"/>
    <property type="match status" value="1"/>
</dbReference>
<dbReference type="HAMAP" id="MF_00316">
    <property type="entry name" value="MobA"/>
    <property type="match status" value="1"/>
</dbReference>
<evidence type="ECO:0000256" key="7">
    <source>
        <dbReference type="ARBA" id="ARBA00023150"/>
    </source>
</evidence>
<dbReference type="GO" id="GO:0005525">
    <property type="term" value="F:GTP binding"/>
    <property type="evidence" value="ECO:0007669"/>
    <property type="project" value="UniProtKB-KW"/>
</dbReference>
<dbReference type="Pfam" id="PF12804">
    <property type="entry name" value="NTP_transf_3"/>
    <property type="match status" value="1"/>
</dbReference>
<dbReference type="EC" id="2.7.7.77" evidence="9"/>
<gene>
    <name evidence="9" type="primary">mobA_12</name>
    <name evidence="9" type="ORF">GALL_381110</name>
</gene>
<keyword evidence="5" id="KW-0460">Magnesium</keyword>
<dbReference type="PANTHER" id="PTHR19136:SF81">
    <property type="entry name" value="MOLYBDENUM COFACTOR GUANYLYLTRANSFERASE"/>
    <property type="match status" value="1"/>
</dbReference>
<dbReference type="PANTHER" id="PTHR19136">
    <property type="entry name" value="MOLYBDENUM COFACTOR GUANYLYLTRANSFERASE"/>
    <property type="match status" value="1"/>
</dbReference>
<dbReference type="CDD" id="cd02503">
    <property type="entry name" value="MobA"/>
    <property type="match status" value="1"/>
</dbReference>
<evidence type="ECO:0000259" key="8">
    <source>
        <dbReference type="Pfam" id="PF12804"/>
    </source>
</evidence>
<evidence type="ECO:0000256" key="3">
    <source>
        <dbReference type="ARBA" id="ARBA00022723"/>
    </source>
</evidence>
<keyword evidence="7" id="KW-0501">Molybdenum cofactor biosynthesis</keyword>
<keyword evidence="9" id="KW-0548">Nucleotidyltransferase</keyword>
<keyword evidence="4" id="KW-0547">Nucleotide-binding</keyword>
<keyword evidence="1" id="KW-0963">Cytoplasm</keyword>
<keyword evidence="3" id="KW-0479">Metal-binding</keyword>
<dbReference type="Gene3D" id="3.90.550.10">
    <property type="entry name" value="Spore Coat Polysaccharide Biosynthesis Protein SpsA, Chain A"/>
    <property type="match status" value="1"/>
</dbReference>
<dbReference type="GO" id="GO:1902758">
    <property type="term" value="P:bis(molybdopterin guanine dinucleotide)molybdenum biosynthetic process"/>
    <property type="evidence" value="ECO:0007669"/>
    <property type="project" value="TreeGrafter"/>
</dbReference>
<dbReference type="InterPro" id="IPR029044">
    <property type="entry name" value="Nucleotide-diphossugar_trans"/>
</dbReference>
<evidence type="ECO:0000256" key="5">
    <source>
        <dbReference type="ARBA" id="ARBA00022842"/>
    </source>
</evidence>
<dbReference type="EMBL" id="MLJW01001103">
    <property type="protein sequence ID" value="OIQ80141.1"/>
    <property type="molecule type" value="Genomic_DNA"/>
</dbReference>
<comment type="caution">
    <text evidence="9">The sequence shown here is derived from an EMBL/GenBank/DDBJ whole genome shotgun (WGS) entry which is preliminary data.</text>
</comment>
<proteinExistence type="inferred from homology"/>
<evidence type="ECO:0000256" key="6">
    <source>
        <dbReference type="ARBA" id="ARBA00023134"/>
    </source>
</evidence>
<evidence type="ECO:0000256" key="2">
    <source>
        <dbReference type="ARBA" id="ARBA00022679"/>
    </source>
</evidence>
<dbReference type="GO" id="GO:0061603">
    <property type="term" value="F:molybdenum cofactor guanylyltransferase activity"/>
    <property type="evidence" value="ECO:0007669"/>
    <property type="project" value="UniProtKB-EC"/>
</dbReference>
<sequence>MEVTGIVLAGGQGRRMGGMDKGLVEFRGRPMVYHVLQRLKPQVDGLLLNANRAIDIYSQFGYPVISDSIPGFAGPLAGLQSGMTHADTPLVAMVPCDAPLLPDDLVSRLLEALQMHGADLACVRTGRWQQPAFCLCRTALLPDLTRFLQGGGRKVGAWYASLNCVEVAFDDQAGAFANINTPEELACLDQ</sequence>
<reference evidence="9" key="1">
    <citation type="submission" date="2016-10" db="EMBL/GenBank/DDBJ databases">
        <title>Sequence of Gallionella enrichment culture.</title>
        <authorList>
            <person name="Poehlein A."/>
            <person name="Muehling M."/>
            <person name="Daniel R."/>
        </authorList>
    </citation>
    <scope>NUCLEOTIDE SEQUENCE</scope>
</reference>
<name>A0A1J5QW66_9ZZZZ</name>
<accession>A0A1J5QW66</accession>
<dbReference type="InterPro" id="IPR013482">
    <property type="entry name" value="Molybde_CF_guanTrfase"/>
</dbReference>
<protein>
    <submittedName>
        <fullName evidence="9">Molybdenum cofactor guanylyltransferase</fullName>
        <ecNumber evidence="9">2.7.7.77</ecNumber>
    </submittedName>
</protein>
<evidence type="ECO:0000256" key="1">
    <source>
        <dbReference type="ARBA" id="ARBA00022490"/>
    </source>
</evidence>
<organism evidence="9">
    <name type="scientific">mine drainage metagenome</name>
    <dbReference type="NCBI Taxonomy" id="410659"/>
    <lineage>
        <taxon>unclassified sequences</taxon>
        <taxon>metagenomes</taxon>
        <taxon>ecological metagenomes</taxon>
    </lineage>
</organism>
<dbReference type="SUPFAM" id="SSF53448">
    <property type="entry name" value="Nucleotide-diphospho-sugar transferases"/>
    <property type="match status" value="1"/>
</dbReference>